<comment type="catalytic activity">
    <reaction evidence="1">
        <text>Endohydrolysis of (1-&gt;4)-beta-D-xylosidic linkages in xylans.</text>
        <dbReference type="EC" id="3.2.1.8"/>
    </reaction>
</comment>
<evidence type="ECO:0000256" key="6">
    <source>
        <dbReference type="SAM" id="SignalP"/>
    </source>
</evidence>
<dbReference type="RefSeq" id="WP_014436612.1">
    <property type="nucleotide sequence ID" value="NC_017080.1"/>
</dbReference>
<comment type="similarity">
    <text evidence="2">Belongs to the glycosyl hydrolase 10 (cellulase F) family.</text>
</comment>
<dbReference type="OrthoDB" id="9809277at2"/>
<gene>
    <name evidence="7" type="ordered locus">PSMK_12340</name>
</gene>
<dbReference type="eggNOG" id="COG3693">
    <property type="taxonomic scope" value="Bacteria"/>
</dbReference>
<keyword evidence="5" id="KW-0378">Hydrolase</keyword>
<keyword evidence="4" id="KW-0624">Polysaccharide degradation</keyword>
<dbReference type="HOGENOM" id="CLU_667047_0_0_0"/>
<evidence type="ECO:0000256" key="3">
    <source>
        <dbReference type="ARBA" id="ARBA00012590"/>
    </source>
</evidence>
<feature type="signal peptide" evidence="6">
    <location>
        <begin position="1"/>
        <end position="21"/>
    </location>
</feature>
<organism evidence="7 8">
    <name type="scientific">Phycisphaera mikurensis (strain NBRC 102666 / KCTC 22515 / FYK2301M01)</name>
    <dbReference type="NCBI Taxonomy" id="1142394"/>
    <lineage>
        <taxon>Bacteria</taxon>
        <taxon>Pseudomonadati</taxon>
        <taxon>Planctomycetota</taxon>
        <taxon>Phycisphaerae</taxon>
        <taxon>Phycisphaerales</taxon>
        <taxon>Phycisphaeraceae</taxon>
        <taxon>Phycisphaera</taxon>
    </lineage>
</organism>
<keyword evidence="4" id="KW-0858">Xylan degradation</keyword>
<keyword evidence="8" id="KW-1185">Reference proteome</keyword>
<evidence type="ECO:0000256" key="5">
    <source>
        <dbReference type="ARBA" id="ARBA00023295"/>
    </source>
</evidence>
<name>I0IDQ5_PHYMF</name>
<dbReference type="GO" id="GO:0045493">
    <property type="term" value="P:xylan catabolic process"/>
    <property type="evidence" value="ECO:0007669"/>
    <property type="project" value="UniProtKB-KW"/>
</dbReference>
<reference evidence="7 8" key="1">
    <citation type="submission" date="2012-02" db="EMBL/GenBank/DDBJ databases">
        <title>Complete genome sequence of Phycisphaera mikurensis NBRC 102666.</title>
        <authorList>
            <person name="Ankai A."/>
            <person name="Hosoyama A."/>
            <person name="Terui Y."/>
            <person name="Sekine M."/>
            <person name="Fukai R."/>
            <person name="Kato Y."/>
            <person name="Nakamura S."/>
            <person name="Yamada-Narita S."/>
            <person name="Kawakoshi A."/>
            <person name="Fukunaga Y."/>
            <person name="Yamazaki S."/>
            <person name="Fujita N."/>
        </authorList>
    </citation>
    <scope>NUCLEOTIDE SEQUENCE [LARGE SCALE GENOMIC DNA]</scope>
    <source>
        <strain evidence="8">NBRC 102666 / KCTC 22515 / FYK2301M01</strain>
    </source>
</reference>
<dbReference type="GO" id="GO:0031176">
    <property type="term" value="F:endo-1,4-beta-xylanase activity"/>
    <property type="evidence" value="ECO:0007669"/>
    <property type="project" value="UniProtKB-EC"/>
</dbReference>
<keyword evidence="6" id="KW-0732">Signal</keyword>
<dbReference type="Gene3D" id="3.20.20.80">
    <property type="entry name" value="Glycosidases"/>
    <property type="match status" value="1"/>
</dbReference>
<dbReference type="EMBL" id="AP012338">
    <property type="protein sequence ID" value="BAM03393.1"/>
    <property type="molecule type" value="Genomic_DNA"/>
</dbReference>
<dbReference type="EC" id="3.2.1.8" evidence="3"/>
<evidence type="ECO:0000256" key="2">
    <source>
        <dbReference type="ARBA" id="ARBA00007495"/>
    </source>
</evidence>
<dbReference type="KEGG" id="phm:PSMK_12340"/>
<dbReference type="PANTHER" id="PTHR31490:SF88">
    <property type="entry name" value="BETA-XYLANASE"/>
    <property type="match status" value="1"/>
</dbReference>
<keyword evidence="5" id="KW-0326">Glycosidase</keyword>
<protein>
    <recommendedName>
        <fullName evidence="3">endo-1,4-beta-xylanase</fullName>
        <ecNumber evidence="3">3.2.1.8</ecNumber>
    </recommendedName>
</protein>
<proteinExistence type="inferred from homology"/>
<dbReference type="AlphaFoldDB" id="I0IDQ5"/>
<sequence>MTRWLAILCLVLAPVAPVATAQLVAGPWVDRADARIEAHRKADLEVLVLGPGDRPAAGVEVRVRQLRHAFPFGAVLPADRPELIDRVGAPDRAVWRGLSAVSLARFAAWSVLQKEQAETDPAAAATLVGLLDAARARGLRVRLGPLAPGDPADRPAWAAGLPPERRLPAVLSFQASLAGLAAGRVHALDLVSSGASHPWLAPAGVRTLGQAAAAAHAPADAGGAGPQAWLGLGFEGAVDLDRGGAVLASAEALSLAFVPADGVTTGLRLARPASPEDLERAIQRLGTFGLDAAIHPLEAASDDPELPFTLEAALTLLFAEPRVREIHLAGFEAGLPGALLDTAGNPTAAGEGVDYLLARRWWTDAVATTDALGVARFRVFAGRHEVEAGGGPVEVAIAAGDAARVVAATAVR</sequence>
<dbReference type="Proteomes" id="UP000007881">
    <property type="component" value="Chromosome"/>
</dbReference>
<dbReference type="SUPFAM" id="SSF51445">
    <property type="entry name" value="(Trans)glycosidases"/>
    <property type="match status" value="1"/>
</dbReference>
<dbReference type="InterPro" id="IPR044846">
    <property type="entry name" value="GH10"/>
</dbReference>
<feature type="chain" id="PRO_5003629665" description="endo-1,4-beta-xylanase" evidence="6">
    <location>
        <begin position="22"/>
        <end position="412"/>
    </location>
</feature>
<evidence type="ECO:0000256" key="4">
    <source>
        <dbReference type="ARBA" id="ARBA00022651"/>
    </source>
</evidence>
<accession>I0IDQ5</accession>
<dbReference type="InterPro" id="IPR017853">
    <property type="entry name" value="GH"/>
</dbReference>
<dbReference type="STRING" id="1142394.PSMK_12340"/>
<evidence type="ECO:0000313" key="7">
    <source>
        <dbReference type="EMBL" id="BAM03393.1"/>
    </source>
</evidence>
<evidence type="ECO:0000256" key="1">
    <source>
        <dbReference type="ARBA" id="ARBA00000681"/>
    </source>
</evidence>
<keyword evidence="4" id="KW-0119">Carbohydrate metabolism</keyword>
<evidence type="ECO:0000313" key="8">
    <source>
        <dbReference type="Proteomes" id="UP000007881"/>
    </source>
</evidence>
<dbReference type="PANTHER" id="PTHR31490">
    <property type="entry name" value="GLYCOSYL HYDROLASE"/>
    <property type="match status" value="1"/>
</dbReference>